<keyword evidence="1" id="KW-0678">Repressor</keyword>
<dbReference type="STRING" id="375175.AYR53_02980"/>
<evidence type="ECO:0000256" key="4">
    <source>
        <dbReference type="ARBA" id="ARBA00023163"/>
    </source>
</evidence>
<dbReference type="AlphaFoldDB" id="A0A192GZ62"/>
<evidence type="ECO:0000313" key="6">
    <source>
        <dbReference type="Proteomes" id="UP000078582"/>
    </source>
</evidence>
<dbReference type="Pfam" id="PF13411">
    <property type="entry name" value="MerR_1"/>
    <property type="match status" value="1"/>
</dbReference>
<dbReference type="SMART" id="SM00422">
    <property type="entry name" value="HTH_MERR"/>
    <property type="match status" value="1"/>
</dbReference>
<keyword evidence="3" id="KW-0238">DNA-binding</keyword>
<dbReference type="InterPro" id="IPR009061">
    <property type="entry name" value="DNA-bd_dom_put_sf"/>
</dbReference>
<keyword evidence="2" id="KW-0805">Transcription regulation</keyword>
<dbReference type="RefSeq" id="WP_068225928.1">
    <property type="nucleotide sequence ID" value="NZ_CP014873.1"/>
</dbReference>
<evidence type="ECO:0000256" key="2">
    <source>
        <dbReference type="ARBA" id="ARBA00023015"/>
    </source>
</evidence>
<dbReference type="KEGG" id="lbt:AYR52_10325"/>
<keyword evidence="4" id="KW-0804">Transcription</keyword>
<dbReference type="Gene3D" id="1.10.1660.10">
    <property type="match status" value="1"/>
</dbReference>
<dbReference type="GO" id="GO:0003700">
    <property type="term" value="F:DNA-binding transcription factor activity"/>
    <property type="evidence" value="ECO:0007669"/>
    <property type="project" value="InterPro"/>
</dbReference>
<reference evidence="5 6" key="1">
    <citation type="submission" date="2016-03" db="EMBL/GenBank/DDBJ databases">
        <title>Pediococcus and Lactobacillus from brewery environment - whole genome sequencing and assembly.</title>
        <authorList>
            <person name="Behr J."/>
            <person name="Geissler A.J."/>
            <person name="Vogel R.F."/>
        </authorList>
    </citation>
    <scope>NUCLEOTIDE SEQUENCE [LARGE SCALE GENOMIC DNA]</scope>
    <source>
        <strain evidence="5 6">TMW 1.1989</strain>
    </source>
</reference>
<dbReference type="Proteomes" id="UP000078582">
    <property type="component" value="Chromosome"/>
</dbReference>
<dbReference type="GeneID" id="42981202"/>
<dbReference type="OrthoDB" id="9806513at2"/>
<evidence type="ECO:0000256" key="1">
    <source>
        <dbReference type="ARBA" id="ARBA00022491"/>
    </source>
</evidence>
<dbReference type="EMBL" id="CP014873">
    <property type="protein sequence ID" value="ANK61819.1"/>
    <property type="molecule type" value="Genomic_DNA"/>
</dbReference>
<organism evidence="5 6">
    <name type="scientific">Loigolactobacillus backii</name>
    <dbReference type="NCBI Taxonomy" id="375175"/>
    <lineage>
        <taxon>Bacteria</taxon>
        <taxon>Bacillati</taxon>
        <taxon>Bacillota</taxon>
        <taxon>Bacilli</taxon>
        <taxon>Lactobacillales</taxon>
        <taxon>Lactobacillaceae</taxon>
        <taxon>Loigolactobacillus</taxon>
    </lineage>
</organism>
<dbReference type="GO" id="GO:0003677">
    <property type="term" value="F:DNA binding"/>
    <property type="evidence" value="ECO:0007669"/>
    <property type="project" value="UniProtKB-KW"/>
</dbReference>
<evidence type="ECO:0000313" key="5">
    <source>
        <dbReference type="EMBL" id="ANK61819.1"/>
    </source>
</evidence>
<proteinExistence type="predicted"/>
<gene>
    <name evidence="5" type="ORF">AYR53_02980</name>
</gene>
<dbReference type="CDD" id="cd01105">
    <property type="entry name" value="HTH_GlnR-like"/>
    <property type="match status" value="1"/>
</dbReference>
<evidence type="ECO:0000256" key="3">
    <source>
        <dbReference type="ARBA" id="ARBA00023125"/>
    </source>
</evidence>
<dbReference type="PANTHER" id="PTHR30204">
    <property type="entry name" value="REDOX-CYCLING DRUG-SENSING TRANSCRIPTIONAL ACTIVATOR SOXR"/>
    <property type="match status" value="1"/>
</dbReference>
<dbReference type="InterPro" id="IPR047057">
    <property type="entry name" value="MerR_fam"/>
</dbReference>
<protein>
    <submittedName>
        <fullName evidence="5">Uncharacterized protein</fullName>
    </submittedName>
</protein>
<name>A0A192GZ62_9LACO</name>
<dbReference type="InterPro" id="IPR000551">
    <property type="entry name" value="MerR-type_HTH_dom"/>
</dbReference>
<accession>A0A192GZ62</accession>
<dbReference type="PANTHER" id="PTHR30204:SF65">
    <property type="entry name" value="HTH-TYPE TRANSCRIPTIONAL REGULATOR TNRA"/>
    <property type="match status" value="1"/>
</dbReference>
<sequence>MSFDLKKSMLSMDNLIFGIGQISEMTGVSTRQLRYWEKRGYIHPLTKEDGKARQYDFKTVIAVLSIKHYLDEGYTLQAAVSKVSQYTKQASLFHRFMRRQLKGISIVDGHDALDLGYFDGTKTKKLYGVINGSETYFKLLNPDEVQDIPLG</sequence>
<keyword evidence="6" id="KW-1185">Reference proteome</keyword>
<dbReference type="PROSITE" id="PS50937">
    <property type="entry name" value="HTH_MERR_2"/>
    <property type="match status" value="1"/>
</dbReference>
<dbReference type="SUPFAM" id="SSF46955">
    <property type="entry name" value="Putative DNA-binding domain"/>
    <property type="match status" value="1"/>
</dbReference>